<dbReference type="PANTHER" id="PTHR16557">
    <property type="entry name" value="ALKYLATED DNA REPAIR PROTEIN ALKB-RELATED"/>
    <property type="match status" value="1"/>
</dbReference>
<accession>A0A9W6Q2I2</accession>
<comment type="caution">
    <text evidence="8">The sequence shown here is derived from an EMBL/GenBank/DDBJ whole genome shotgun (WGS) entry which is preliminary data.</text>
</comment>
<dbReference type="InterPro" id="IPR005123">
    <property type="entry name" value="Oxoglu/Fe-dep_dioxygenase_dom"/>
</dbReference>
<keyword evidence="2" id="KW-0223">Dioxygenase</keyword>
<feature type="binding site" evidence="5">
    <location>
        <position position="129"/>
    </location>
    <ligand>
        <name>substrate</name>
    </ligand>
</feature>
<keyword evidence="4 6" id="KW-0408">Iron</keyword>
<evidence type="ECO:0000256" key="3">
    <source>
        <dbReference type="ARBA" id="ARBA00023002"/>
    </source>
</evidence>
<feature type="binding site" evidence="5">
    <location>
        <begin position="70"/>
        <end position="72"/>
    </location>
    <ligand>
        <name>substrate</name>
    </ligand>
</feature>
<dbReference type="AlphaFoldDB" id="A0A9W6Q2I2"/>
<evidence type="ECO:0000256" key="6">
    <source>
        <dbReference type="PIRSR" id="PIRSR604574-2"/>
    </source>
</evidence>
<dbReference type="SUPFAM" id="SSF51197">
    <property type="entry name" value="Clavaminate synthase-like"/>
    <property type="match status" value="1"/>
</dbReference>
<dbReference type="Proteomes" id="UP001165124">
    <property type="component" value="Unassembled WGS sequence"/>
</dbReference>
<organism evidence="8 9">
    <name type="scientific">Actinomadura rubrobrunea</name>
    <dbReference type="NCBI Taxonomy" id="115335"/>
    <lineage>
        <taxon>Bacteria</taxon>
        <taxon>Bacillati</taxon>
        <taxon>Actinomycetota</taxon>
        <taxon>Actinomycetes</taxon>
        <taxon>Streptosporangiales</taxon>
        <taxon>Thermomonosporaceae</taxon>
        <taxon>Actinomadura</taxon>
    </lineage>
</organism>
<dbReference type="PROSITE" id="PS51471">
    <property type="entry name" value="FE2OG_OXY"/>
    <property type="match status" value="1"/>
</dbReference>
<reference evidence="8" key="1">
    <citation type="submission" date="2023-02" db="EMBL/GenBank/DDBJ databases">
        <title>Actinomadura rubrobrunea NBRC 14622.</title>
        <authorList>
            <person name="Ichikawa N."/>
            <person name="Sato H."/>
            <person name="Tonouchi N."/>
        </authorList>
    </citation>
    <scope>NUCLEOTIDE SEQUENCE</scope>
    <source>
        <strain evidence="8">NBRC 14622</strain>
    </source>
</reference>
<evidence type="ECO:0000256" key="4">
    <source>
        <dbReference type="ARBA" id="ARBA00023004"/>
    </source>
</evidence>
<feature type="binding site" evidence="6">
    <location>
        <position position="127"/>
    </location>
    <ligand>
        <name>Fe cation</name>
        <dbReference type="ChEBI" id="CHEBI:24875"/>
        <note>catalytic</note>
    </ligand>
</feature>
<dbReference type="InterPro" id="IPR027450">
    <property type="entry name" value="AlkB-like"/>
</dbReference>
<proteinExistence type="predicted"/>
<dbReference type="GO" id="GO:0005737">
    <property type="term" value="C:cytoplasm"/>
    <property type="evidence" value="ECO:0007669"/>
    <property type="project" value="TreeGrafter"/>
</dbReference>
<protein>
    <submittedName>
        <fullName evidence="8">Alkylated DNA repair protein</fullName>
    </submittedName>
</protein>
<feature type="binding site" evidence="5">
    <location>
        <begin position="114"/>
        <end position="116"/>
    </location>
    <ligand>
        <name>2-oxoglutarate</name>
        <dbReference type="ChEBI" id="CHEBI:16810"/>
    </ligand>
</feature>
<keyword evidence="3" id="KW-0560">Oxidoreductase</keyword>
<dbReference type="EMBL" id="BSRZ01000022">
    <property type="protein sequence ID" value="GLW67348.1"/>
    <property type="molecule type" value="Genomic_DNA"/>
</dbReference>
<dbReference type="GO" id="GO:0035515">
    <property type="term" value="F:oxidative RNA demethylase activity"/>
    <property type="evidence" value="ECO:0007669"/>
    <property type="project" value="TreeGrafter"/>
</dbReference>
<keyword evidence="9" id="KW-1185">Reference proteome</keyword>
<keyword evidence="1 6" id="KW-0479">Metal-binding</keyword>
<feature type="domain" description="Fe2OG dioxygenase" evidence="7">
    <location>
        <begin position="107"/>
        <end position="210"/>
    </location>
</feature>
<evidence type="ECO:0000313" key="8">
    <source>
        <dbReference type="EMBL" id="GLW67348.1"/>
    </source>
</evidence>
<evidence type="ECO:0000256" key="1">
    <source>
        <dbReference type="ARBA" id="ARBA00022723"/>
    </source>
</evidence>
<sequence length="212" mass="23401">MDALIPRPRTEPAPGVVHLPGWLDTAQQRELVEACRQWARPPAGMRRIRMPGGGVMSVRTVCLGWHWEPYRYVRHVDGERVKPFPDWLADLGRRAVADAYGDHGGYRPDVALVNFYDAAASMGLHQDRDERSPAPVVSLSLGDTGIFRLGNTRGRGRPWQDLPLESGDLLVFGGPSRMVYHGITKILPGTGPSDIGLTHGRLNITLRESGLP</sequence>
<dbReference type="RefSeq" id="WP_067914524.1">
    <property type="nucleotide sequence ID" value="NZ_BSRZ01000022.1"/>
</dbReference>
<dbReference type="GO" id="GO:0035516">
    <property type="term" value="F:broad specificity oxidative DNA demethylase activity"/>
    <property type="evidence" value="ECO:0007669"/>
    <property type="project" value="TreeGrafter"/>
</dbReference>
<dbReference type="Pfam" id="PF13532">
    <property type="entry name" value="2OG-FeII_Oxy_2"/>
    <property type="match status" value="1"/>
</dbReference>
<evidence type="ECO:0000259" key="7">
    <source>
        <dbReference type="PROSITE" id="PS51471"/>
    </source>
</evidence>
<dbReference type="Gene3D" id="2.60.120.590">
    <property type="entry name" value="Alpha-ketoglutarate-dependent dioxygenase AlkB-like"/>
    <property type="match status" value="1"/>
</dbReference>
<feature type="binding site" evidence="6">
    <location>
        <position position="125"/>
    </location>
    <ligand>
        <name>Fe cation</name>
        <dbReference type="ChEBI" id="CHEBI:24875"/>
        <note>catalytic</note>
    </ligand>
</feature>
<dbReference type="GO" id="GO:0035513">
    <property type="term" value="P:oxidative RNA demethylation"/>
    <property type="evidence" value="ECO:0007669"/>
    <property type="project" value="TreeGrafter"/>
</dbReference>
<evidence type="ECO:0000313" key="9">
    <source>
        <dbReference type="Proteomes" id="UP001165124"/>
    </source>
</evidence>
<feature type="binding site" evidence="5">
    <location>
        <begin position="201"/>
        <end position="207"/>
    </location>
    <ligand>
        <name>2-oxoglutarate</name>
        <dbReference type="ChEBI" id="CHEBI:16810"/>
    </ligand>
</feature>
<evidence type="ECO:0000256" key="5">
    <source>
        <dbReference type="PIRSR" id="PIRSR604574-1"/>
    </source>
</evidence>
<evidence type="ECO:0000256" key="2">
    <source>
        <dbReference type="ARBA" id="ARBA00022964"/>
    </source>
</evidence>
<feature type="binding site" evidence="5">
    <location>
        <position position="65"/>
    </location>
    <ligand>
        <name>substrate</name>
    </ligand>
</feature>
<comment type="cofactor">
    <cofactor evidence="6">
        <name>Fe(2+)</name>
        <dbReference type="ChEBI" id="CHEBI:29033"/>
    </cofactor>
    <text evidence="6">Binds 1 Fe(2+) ion per subunit.</text>
</comment>
<dbReference type="InterPro" id="IPR037151">
    <property type="entry name" value="AlkB-like_sf"/>
</dbReference>
<gene>
    <name evidence="8" type="primary">alkB</name>
    <name evidence="8" type="ORF">Arub01_55910</name>
</gene>
<dbReference type="GO" id="GO:0008198">
    <property type="term" value="F:ferrous iron binding"/>
    <property type="evidence" value="ECO:0007669"/>
    <property type="project" value="TreeGrafter"/>
</dbReference>
<feature type="binding site" evidence="5">
    <location>
        <position position="155"/>
    </location>
    <ligand>
        <name>substrate</name>
    </ligand>
</feature>
<dbReference type="PANTHER" id="PTHR16557:SF2">
    <property type="entry name" value="NUCLEIC ACID DIOXYGENASE ALKBH1"/>
    <property type="match status" value="1"/>
</dbReference>
<name>A0A9W6Q2I2_9ACTN</name>
<feature type="binding site" evidence="6">
    <location>
        <position position="181"/>
    </location>
    <ligand>
        <name>Fe cation</name>
        <dbReference type="ChEBI" id="CHEBI:24875"/>
        <note>catalytic</note>
    </ligand>
</feature>
<dbReference type="InterPro" id="IPR004574">
    <property type="entry name" value="Alkb"/>
</dbReference>